<organism evidence="1 2">
    <name type="scientific">Mycobacterium paraffinicum</name>
    <dbReference type="NCBI Taxonomy" id="53378"/>
    <lineage>
        <taxon>Bacteria</taxon>
        <taxon>Bacillati</taxon>
        <taxon>Actinomycetota</taxon>
        <taxon>Actinomycetes</taxon>
        <taxon>Mycobacteriales</taxon>
        <taxon>Mycobacteriaceae</taxon>
        <taxon>Mycobacterium</taxon>
    </lineage>
</organism>
<dbReference type="Proteomes" id="UP000186438">
    <property type="component" value="Unassembled WGS sequence"/>
</dbReference>
<accession>A0A1Q4HE39</accession>
<keyword evidence="2" id="KW-1185">Reference proteome</keyword>
<protein>
    <recommendedName>
        <fullName evidence="3">N-acetyltransferase</fullName>
    </recommendedName>
</protein>
<gene>
    <name evidence="1" type="ORF">BRW65_27750</name>
</gene>
<evidence type="ECO:0008006" key="3">
    <source>
        <dbReference type="Google" id="ProtNLM"/>
    </source>
</evidence>
<name>A0A1Q4HE39_9MYCO</name>
<comment type="caution">
    <text evidence="1">The sequence shown here is derived from an EMBL/GenBank/DDBJ whole genome shotgun (WGS) entry which is preliminary data.</text>
</comment>
<proteinExistence type="predicted"/>
<sequence length="175" mass="19625">MAPLSTRLIQESDDTNFFGSARPEIDDWLSAHAWRQHDEQRLVTYVWEEQGSIRGFFSLTPHRLTDVDVSISGHARGPLTGYLIAKIGIWTGAADDVDEISLHNGKVLQITKPEQLIVDAMIAASKASRLCGGRYLFIDTTNEPWAIRTGLDRLGFKPINPAPAESSIHYIRLRR</sequence>
<evidence type="ECO:0000313" key="1">
    <source>
        <dbReference type="EMBL" id="OJZ65814.1"/>
    </source>
</evidence>
<dbReference type="AlphaFoldDB" id="A0A1Q4HE39"/>
<dbReference type="EMBL" id="MPNT01000045">
    <property type="protein sequence ID" value="OJZ65814.1"/>
    <property type="molecule type" value="Genomic_DNA"/>
</dbReference>
<dbReference type="Gene3D" id="3.40.630.30">
    <property type="match status" value="1"/>
</dbReference>
<dbReference type="RefSeq" id="WP_073880377.1">
    <property type="nucleotide sequence ID" value="NZ_MPNT01000045.1"/>
</dbReference>
<reference evidence="1 2" key="1">
    <citation type="submission" date="2016-11" db="EMBL/GenBank/DDBJ databases">
        <title>Genome sequences of unsequenced Mycobacteria.</title>
        <authorList>
            <person name="Greninger A.L."/>
            <person name="Fang F."/>
            <person name="Jerome K.R."/>
        </authorList>
    </citation>
    <scope>NUCLEOTIDE SEQUENCE [LARGE SCALE GENOMIC DNA]</scope>
    <source>
        <strain evidence="1 2">M11</strain>
    </source>
</reference>
<dbReference type="OrthoDB" id="9799147at2"/>
<evidence type="ECO:0000313" key="2">
    <source>
        <dbReference type="Proteomes" id="UP000186438"/>
    </source>
</evidence>